<dbReference type="AlphaFoldDB" id="A0A6P9ARC6"/>
<evidence type="ECO:0000313" key="4">
    <source>
        <dbReference type="RefSeq" id="XP_060541969.1"/>
    </source>
</evidence>
<protein>
    <submittedName>
        <fullName evidence="3">Uncharacterized protein LOC117656110</fullName>
    </submittedName>
    <submittedName>
        <fullName evidence="4">Uncharacterized protein LOC132710256</fullName>
    </submittedName>
</protein>
<dbReference type="PANTHER" id="PTHR33066">
    <property type="entry name" value="INTEGRASE_SAM-LIKE_N DOMAIN-CONTAINING PROTEIN"/>
    <property type="match status" value="1"/>
</dbReference>
<dbReference type="Proteomes" id="UP001652622">
    <property type="component" value="Unplaced"/>
</dbReference>
<dbReference type="KEGG" id="pgut:117656110"/>
<organism evidence="2 3">
    <name type="scientific">Pantherophis guttatus</name>
    <name type="common">Corn snake</name>
    <name type="synonym">Elaphe guttata</name>
    <dbReference type="NCBI Taxonomy" id="94885"/>
    <lineage>
        <taxon>Eukaryota</taxon>
        <taxon>Metazoa</taxon>
        <taxon>Chordata</taxon>
        <taxon>Craniata</taxon>
        <taxon>Vertebrata</taxon>
        <taxon>Euteleostomi</taxon>
        <taxon>Lepidosauria</taxon>
        <taxon>Squamata</taxon>
        <taxon>Bifurcata</taxon>
        <taxon>Unidentata</taxon>
        <taxon>Episquamata</taxon>
        <taxon>Toxicofera</taxon>
        <taxon>Serpentes</taxon>
        <taxon>Colubroidea</taxon>
        <taxon>Colubridae</taxon>
        <taxon>Colubrinae</taxon>
        <taxon>Pantherophis</taxon>
    </lineage>
</organism>
<dbReference type="RefSeq" id="XP_060541969.1">
    <property type="nucleotide sequence ID" value="XM_060685986.1"/>
</dbReference>
<feature type="region of interest" description="Disordered" evidence="1">
    <location>
        <begin position="90"/>
        <end position="119"/>
    </location>
</feature>
<sequence length="300" mass="31418">MSQFGHPSEGSCISHTPISNFNIGPCPSACHRLHDLHKTPGNHGCLSQANSHQSPLLFGRHPNSVVLTYSGYARPADGVSMPPTVRLFPEPGEKPSATHYSYSSSESHDRFREGSGLPVSGSVTQHNVLDISDSLPQVGASVSPISLARENDLMHLNSSVGSIPCLTIAMVPAPIPEVPSQQFQGPGTAPGRGSPVLPLVDLGGPMEGMHFPGTTTSHHYNGCELVGLGHPPALPCCSGSLVSCGSPERYQLAGAAGSPSCPVPLPLRRGRPPCANPDRQCDHESTCEPRGGHLVQITHG</sequence>
<evidence type="ECO:0000313" key="3">
    <source>
        <dbReference type="RefSeq" id="XP_034259999.1"/>
    </source>
</evidence>
<keyword evidence="2" id="KW-1185">Reference proteome</keyword>
<proteinExistence type="predicted"/>
<dbReference type="InParanoid" id="A0A6P9ARC6"/>
<evidence type="ECO:0000313" key="2">
    <source>
        <dbReference type="Proteomes" id="UP001652622"/>
    </source>
</evidence>
<gene>
    <name evidence="3" type="primary">LOC117656110</name>
    <name evidence="4" type="synonym">LOC132710256</name>
</gene>
<name>A0A6P9ARC6_PANGU</name>
<dbReference type="GeneID" id="117656110"/>
<dbReference type="PANTHER" id="PTHR33066:SF2">
    <property type="entry name" value="FILAGGRIN-2-LIKE"/>
    <property type="match status" value="1"/>
</dbReference>
<accession>A0A6P9ARC6</accession>
<dbReference type="RefSeq" id="XP_034259999.1">
    <property type="nucleotide sequence ID" value="XM_034404108.1"/>
</dbReference>
<evidence type="ECO:0000256" key="1">
    <source>
        <dbReference type="SAM" id="MobiDB-lite"/>
    </source>
</evidence>
<reference evidence="3" key="1">
    <citation type="submission" date="2025-04" db="UniProtKB">
        <authorList>
            <consortium name="RefSeq"/>
        </authorList>
    </citation>
    <scope>IDENTIFICATION</scope>
    <source>
        <tissue evidence="3 4">Blood</tissue>
    </source>
</reference>